<protein>
    <recommendedName>
        <fullName evidence="3">Protein kinase domain-containing protein</fullName>
    </recommendedName>
</protein>
<evidence type="ECO:0008006" key="3">
    <source>
        <dbReference type="Google" id="ProtNLM"/>
    </source>
</evidence>
<dbReference type="Gene3D" id="1.10.510.10">
    <property type="entry name" value="Transferase(Phosphotransferase) domain 1"/>
    <property type="match status" value="1"/>
</dbReference>
<dbReference type="PANTHER" id="PTHR48015">
    <property type="entry name" value="SERINE/THREONINE-PROTEIN KINASE TAO"/>
    <property type="match status" value="1"/>
</dbReference>
<dbReference type="EMBL" id="JBFXLT010000223">
    <property type="protein sequence ID" value="KAL2801937.1"/>
    <property type="molecule type" value="Genomic_DNA"/>
</dbReference>
<comment type="caution">
    <text evidence="1">The sequence shown here is derived from an EMBL/GenBank/DDBJ whole genome shotgun (WGS) entry which is preliminary data.</text>
</comment>
<dbReference type="SUPFAM" id="SSF56112">
    <property type="entry name" value="Protein kinase-like (PK-like)"/>
    <property type="match status" value="1"/>
</dbReference>
<proteinExistence type="predicted"/>
<gene>
    <name evidence="1" type="ORF">BJX63DRAFT_438342</name>
</gene>
<evidence type="ECO:0000313" key="1">
    <source>
        <dbReference type="EMBL" id="KAL2801937.1"/>
    </source>
</evidence>
<evidence type="ECO:0000313" key="2">
    <source>
        <dbReference type="Proteomes" id="UP001610334"/>
    </source>
</evidence>
<organism evidence="1 2">
    <name type="scientific">Aspergillus granulosus</name>
    <dbReference type="NCBI Taxonomy" id="176169"/>
    <lineage>
        <taxon>Eukaryota</taxon>
        <taxon>Fungi</taxon>
        <taxon>Dikarya</taxon>
        <taxon>Ascomycota</taxon>
        <taxon>Pezizomycotina</taxon>
        <taxon>Eurotiomycetes</taxon>
        <taxon>Eurotiomycetidae</taxon>
        <taxon>Eurotiales</taxon>
        <taxon>Aspergillaceae</taxon>
        <taxon>Aspergillus</taxon>
        <taxon>Aspergillus subgen. Nidulantes</taxon>
    </lineage>
</organism>
<dbReference type="Proteomes" id="UP001610334">
    <property type="component" value="Unassembled WGS sequence"/>
</dbReference>
<accession>A0ABR4GS95</accession>
<dbReference type="InterPro" id="IPR050285">
    <property type="entry name" value="STE20_Ser/Thr_kinase"/>
</dbReference>
<name>A0ABR4GS95_9EURO</name>
<sequence>MDLSKPFVRLGKRANAAQDPFRQVYDQSPWEHYEAGAEAVCGRDVTLARHREHRKGVVHVQCLKMDRSSVESRIKTIDQCKHLSFPRLLDVYDAGEHHFLVWEPVEFSVQHLLNIDLRLSDADIALIIRPVLEGIQFLQDQELVLAALSPNAIMLTEDGNVKIVGVEESCRIPNEDMHADTLKLTALAVIIKQLMDRVAATMEKWKEPHS</sequence>
<dbReference type="PANTHER" id="PTHR48015:SF16">
    <property type="entry name" value="SERINE_THREONINE-PROTEIN KINASE SULU"/>
    <property type="match status" value="1"/>
</dbReference>
<dbReference type="InterPro" id="IPR011009">
    <property type="entry name" value="Kinase-like_dom_sf"/>
</dbReference>
<reference evidence="1 2" key="1">
    <citation type="submission" date="2024-07" db="EMBL/GenBank/DDBJ databases">
        <title>Section-level genome sequencing and comparative genomics of Aspergillus sections Usti and Cavernicolus.</title>
        <authorList>
            <consortium name="Lawrence Berkeley National Laboratory"/>
            <person name="Nybo J.L."/>
            <person name="Vesth T.C."/>
            <person name="Theobald S."/>
            <person name="Frisvad J.C."/>
            <person name="Larsen T.O."/>
            <person name="Kjaerboelling I."/>
            <person name="Rothschild-Mancinelli K."/>
            <person name="Lyhne E.K."/>
            <person name="Kogle M.E."/>
            <person name="Barry K."/>
            <person name="Clum A."/>
            <person name="Na H."/>
            <person name="Ledsgaard L."/>
            <person name="Lin J."/>
            <person name="Lipzen A."/>
            <person name="Kuo A."/>
            <person name="Riley R."/>
            <person name="Mondo S."/>
            <person name="Labutti K."/>
            <person name="Haridas S."/>
            <person name="Pangalinan J."/>
            <person name="Salamov A.A."/>
            <person name="Simmons B.A."/>
            <person name="Magnuson J.K."/>
            <person name="Chen J."/>
            <person name="Drula E."/>
            <person name="Henrissat B."/>
            <person name="Wiebenga A."/>
            <person name="Lubbers R.J."/>
            <person name="Gomes A.C."/>
            <person name="Makela M.R."/>
            <person name="Stajich J."/>
            <person name="Grigoriev I.V."/>
            <person name="Mortensen U.H."/>
            <person name="De Vries R.P."/>
            <person name="Baker S.E."/>
            <person name="Andersen M.R."/>
        </authorList>
    </citation>
    <scope>NUCLEOTIDE SEQUENCE [LARGE SCALE GENOMIC DNA]</scope>
    <source>
        <strain evidence="1 2">CBS 588.65</strain>
    </source>
</reference>
<keyword evidence="2" id="KW-1185">Reference proteome</keyword>